<dbReference type="AlphaFoldDB" id="A0A0P1B7D3"/>
<dbReference type="Proteomes" id="UP000054928">
    <property type="component" value="Unassembled WGS sequence"/>
</dbReference>
<name>A0A0P1B7D3_PLAHL</name>
<dbReference type="EMBL" id="CCYD01003092">
    <property type="protein sequence ID" value="CEG49770.1"/>
    <property type="molecule type" value="Genomic_DNA"/>
</dbReference>
<evidence type="ECO:0000313" key="2">
    <source>
        <dbReference type="Proteomes" id="UP000054928"/>
    </source>
</evidence>
<protein>
    <submittedName>
        <fullName evidence="1">Uncharacterized protein</fullName>
    </submittedName>
</protein>
<proteinExistence type="predicted"/>
<dbReference type="OMA" id="CYCMPPD"/>
<organism evidence="1 2">
    <name type="scientific">Plasmopara halstedii</name>
    <name type="common">Downy mildew of sunflower</name>
    <dbReference type="NCBI Taxonomy" id="4781"/>
    <lineage>
        <taxon>Eukaryota</taxon>
        <taxon>Sar</taxon>
        <taxon>Stramenopiles</taxon>
        <taxon>Oomycota</taxon>
        <taxon>Peronosporomycetes</taxon>
        <taxon>Peronosporales</taxon>
        <taxon>Peronosporaceae</taxon>
        <taxon>Plasmopara</taxon>
    </lineage>
</organism>
<sequence length="208" mass="22901">MFYRLPYALDTPPSTSMAAHYKVHHHHLRFREVTVIANNATCPNGGNVLLCQSASYSCQDDGTGVQRCLERDDSFLASVDDKVTTPWAQCSQKNATLPSKCLFDFQCICMDIANDDCYCMPPDAWRTARRPAESCTTSSGEIGSCDEGKYCRTKGSNQECAIAPYLPSSTSLFSDCTNDRVCDTGLTCKDYKNFGICVQSSEADVSQN</sequence>
<dbReference type="RefSeq" id="XP_024586139.1">
    <property type="nucleotide sequence ID" value="XM_024720995.1"/>
</dbReference>
<dbReference type="GeneID" id="36402571"/>
<accession>A0A0P1B7D3</accession>
<keyword evidence="2" id="KW-1185">Reference proteome</keyword>
<dbReference type="OrthoDB" id="154119at2759"/>
<reference evidence="2" key="1">
    <citation type="submission" date="2014-09" db="EMBL/GenBank/DDBJ databases">
        <authorList>
            <person name="Sharma Rahul"/>
            <person name="Thines Marco"/>
        </authorList>
    </citation>
    <scope>NUCLEOTIDE SEQUENCE [LARGE SCALE GENOMIC DNA]</scope>
</reference>
<evidence type="ECO:0000313" key="1">
    <source>
        <dbReference type="EMBL" id="CEG49770.1"/>
    </source>
</evidence>